<dbReference type="AlphaFoldDB" id="Q1Q3E2"/>
<feature type="domain" description="Amidohydrolase-related" evidence="1">
    <location>
        <begin position="45"/>
        <end position="369"/>
    </location>
</feature>
<reference evidence="2" key="1">
    <citation type="journal article" date="2006" name="Nature">
        <title>Deciphering the evolution and metabolism of an anammox bacterium from a community genome.</title>
        <authorList>
            <person name="Strous M."/>
            <person name="Pelletier E."/>
            <person name="Mangenot S."/>
            <person name="Rattei T."/>
            <person name="Lehner A."/>
            <person name="Taylor M.W."/>
            <person name="Horn M."/>
            <person name="Daims H."/>
            <person name="Bartol-Mavel D."/>
            <person name="Wincker P."/>
            <person name="Barbe V."/>
            <person name="Fonknechten N."/>
            <person name="Vallenet D."/>
            <person name="Segurens B."/>
            <person name="Schenowitz-Truong C."/>
            <person name="Medigue C."/>
            <person name="Collingro A."/>
            <person name="Snel B."/>
            <person name="Dutilh B.E."/>
            <person name="OpDenCamp H.J.M."/>
            <person name="vanDerDrift C."/>
            <person name="Cirpus I."/>
            <person name="vanDePas-Schoonen K.T."/>
            <person name="Harhangi H.R."/>
            <person name="vanNiftrik L."/>
            <person name="Schmid M."/>
            <person name="Keltjens J."/>
            <person name="vanDeVossenberg J."/>
            <person name="Kartal B."/>
            <person name="Meier H."/>
            <person name="Frishman D."/>
            <person name="Huynen M.A."/>
            <person name="Mewes H."/>
            <person name="Weissenbach J."/>
            <person name="Jetten M.S.M."/>
            <person name="Wagner M."/>
            <person name="LePaslier D."/>
        </authorList>
    </citation>
    <scope>NUCLEOTIDE SEQUENCE</scope>
</reference>
<dbReference type="SUPFAM" id="SSF51556">
    <property type="entry name" value="Metallo-dependent hydrolases"/>
    <property type="match status" value="1"/>
</dbReference>
<dbReference type="InterPro" id="IPR032466">
    <property type="entry name" value="Metal_Hydrolase"/>
</dbReference>
<dbReference type="InterPro" id="IPR051781">
    <property type="entry name" value="Metallo-dep_Hydrolase"/>
</dbReference>
<dbReference type="Gene3D" id="3.20.20.140">
    <property type="entry name" value="Metal-dependent hydrolases"/>
    <property type="match status" value="1"/>
</dbReference>
<evidence type="ECO:0000313" key="5">
    <source>
        <dbReference type="Proteomes" id="UP000221734"/>
    </source>
</evidence>
<evidence type="ECO:0000313" key="2">
    <source>
        <dbReference type="EMBL" id="CAJ74528.1"/>
    </source>
</evidence>
<evidence type="ECO:0000259" key="1">
    <source>
        <dbReference type="Pfam" id="PF01979"/>
    </source>
</evidence>
<evidence type="ECO:0000313" key="3">
    <source>
        <dbReference type="EMBL" id="QII11633.1"/>
    </source>
</evidence>
<name>Q1Q3E2_KUEST</name>
<dbReference type="KEGG" id="kst:KSMBR1_0151"/>
<keyword evidence="5" id="KW-1185">Reference proteome</keyword>
<dbReference type="Proteomes" id="UP000501926">
    <property type="component" value="Chromosome"/>
</dbReference>
<dbReference type="PANTHER" id="PTHR43135">
    <property type="entry name" value="ALPHA-D-RIBOSE 1-METHYLPHOSPHONATE 5-TRIPHOSPHATE DIPHOSPHATASE"/>
    <property type="match status" value="1"/>
</dbReference>
<reference evidence="4" key="4">
    <citation type="submission" date="2017-10" db="EMBL/GenBank/DDBJ databases">
        <authorList>
            <person name="Banno H."/>
            <person name="Chua N.-H."/>
        </authorList>
    </citation>
    <scope>NUCLEOTIDE SEQUENCE [LARGE SCALE GENOMIC DNA]</scope>
    <source>
        <strain evidence="4">Kuenenia_mbr1_ru-nijmegen</strain>
    </source>
</reference>
<reference evidence="3 6" key="5">
    <citation type="submission" date="2020-02" db="EMBL/GenBank/DDBJ databases">
        <title>Newly sequenced genome of strain CSTR1 showed variability in Candidatus Kuenenia stuttgartiensis genomes.</title>
        <authorList>
            <person name="Ding C."/>
            <person name="Adrian L."/>
        </authorList>
    </citation>
    <scope>NUCLEOTIDE SEQUENCE [LARGE SCALE GENOMIC DNA]</scope>
    <source>
        <strain evidence="3 6">CSTR1</strain>
    </source>
</reference>
<dbReference type="GO" id="GO:0016810">
    <property type="term" value="F:hydrolase activity, acting on carbon-nitrogen (but not peptide) bonds"/>
    <property type="evidence" value="ECO:0007669"/>
    <property type="project" value="InterPro"/>
</dbReference>
<dbReference type="OrthoDB" id="9802793at2"/>
<organism evidence="2">
    <name type="scientific">Kuenenia stuttgartiensis</name>
    <dbReference type="NCBI Taxonomy" id="174633"/>
    <lineage>
        <taxon>Bacteria</taxon>
        <taxon>Pseudomonadati</taxon>
        <taxon>Planctomycetota</taxon>
        <taxon>Candidatus Brocadiia</taxon>
        <taxon>Candidatus Brocadiales</taxon>
        <taxon>Candidatus Brocadiaceae</taxon>
        <taxon>Candidatus Kuenenia</taxon>
    </lineage>
</organism>
<dbReference type="InterPro" id="IPR006680">
    <property type="entry name" value="Amidohydro-rel"/>
</dbReference>
<sequence length="386" mass="43624">MLSMKGAIIYTGKEVIKDAFINFDHNTVANVSNTRQGEMLGEYPVITPAFIDPHCHIGMCRAGEPASEEEANEKMDTFLTLANAIDSVQMDDVSFADSIEAGILYSCVLPGSGNILGGSSAVIRNYGSTTTNALIREAPISIKAALGYNPMSTREWKGKRPYTRMGALALFREKLYAVIKKMEKIAKGTEMKDIDFSREDEILRDILCGKIVLRVHVHKTDDIESFLRFADEFKAIHPEYAIKFTIDHACDVHKIDIFHKLRERNIPVIYGPMDSLAYKVELKHENWKNLRYLLESNVSFGLMSDHPVILQRMILLQLRWFIRFGLSKQQAIEIITAKNAWILGIDTILGSLEPDKWASFVCWNGDPFDLTSYPVTVYGEGRLLHL</sequence>
<dbReference type="PANTHER" id="PTHR43135:SF3">
    <property type="entry name" value="ALPHA-D-RIBOSE 1-METHYLPHOSPHONATE 5-TRIPHOSPHATE DIPHOSPHATASE"/>
    <property type="match status" value="1"/>
</dbReference>
<dbReference type="EMBL" id="CT573071">
    <property type="protein sequence ID" value="CAJ74528.1"/>
    <property type="molecule type" value="Genomic_DNA"/>
</dbReference>
<proteinExistence type="predicted"/>
<accession>Q1Q3E2</accession>
<dbReference type="RefSeq" id="WP_099323611.1">
    <property type="nucleotide sequence ID" value="NZ_CP049055.1"/>
</dbReference>
<gene>
    <name evidence="3" type="ORF">KsCSTR_22540</name>
    <name evidence="4" type="ORF">KSMBR1_0151</name>
    <name evidence="2" type="ORF">kuste3765</name>
</gene>
<evidence type="ECO:0000313" key="6">
    <source>
        <dbReference type="Proteomes" id="UP000501926"/>
    </source>
</evidence>
<dbReference type="EMBL" id="LT934425">
    <property type="protein sequence ID" value="SOH02671.1"/>
    <property type="molecule type" value="Genomic_DNA"/>
</dbReference>
<reference evidence="2" key="2">
    <citation type="submission" date="2006-01" db="EMBL/GenBank/DDBJ databases">
        <authorList>
            <person name="Genoscope"/>
        </authorList>
    </citation>
    <scope>NUCLEOTIDE SEQUENCE</scope>
</reference>
<dbReference type="InterPro" id="IPR011059">
    <property type="entry name" value="Metal-dep_hydrolase_composite"/>
</dbReference>
<dbReference type="Proteomes" id="UP000221734">
    <property type="component" value="Chromosome Kuenenia_stuttgartiensis_MBR1"/>
</dbReference>
<dbReference type="EMBL" id="CP049055">
    <property type="protein sequence ID" value="QII11633.1"/>
    <property type="molecule type" value="Genomic_DNA"/>
</dbReference>
<evidence type="ECO:0000313" key="4">
    <source>
        <dbReference type="EMBL" id="SOH02671.1"/>
    </source>
</evidence>
<dbReference type="SUPFAM" id="SSF51338">
    <property type="entry name" value="Composite domain of metallo-dependent hydrolases"/>
    <property type="match status" value="1"/>
</dbReference>
<protein>
    <recommendedName>
        <fullName evidence="1">Amidohydrolase-related domain-containing protein</fullName>
    </recommendedName>
</protein>
<reference evidence="5" key="3">
    <citation type="submission" date="2017-10" db="EMBL/GenBank/DDBJ databases">
        <authorList>
            <person name="Frank J."/>
        </authorList>
    </citation>
    <scope>NUCLEOTIDE SEQUENCE [LARGE SCALE GENOMIC DNA]</scope>
</reference>
<dbReference type="Pfam" id="PF01979">
    <property type="entry name" value="Amidohydro_1"/>
    <property type="match status" value="1"/>
</dbReference>